<keyword evidence="7" id="KW-0812">Transmembrane</keyword>
<evidence type="ECO:0000256" key="4">
    <source>
        <dbReference type="ARBA" id="ARBA00022737"/>
    </source>
</evidence>
<dbReference type="InterPro" id="IPR019950">
    <property type="entry name" value="M_anchor"/>
</dbReference>
<dbReference type="AlphaFoldDB" id="A0A922NUD2"/>
<keyword evidence="3" id="KW-0732">Signal</keyword>
<dbReference type="PROSITE" id="PS50847">
    <property type="entry name" value="GRAM_POS_ANCHORING"/>
    <property type="match status" value="1"/>
</dbReference>
<evidence type="ECO:0000313" key="9">
    <source>
        <dbReference type="EMBL" id="KED04381.1"/>
    </source>
</evidence>
<dbReference type="RefSeq" id="WP_037580257.1">
    <property type="nucleotide sequence ID" value="NZ_AWEX01000051.1"/>
</dbReference>
<evidence type="ECO:0000259" key="8">
    <source>
        <dbReference type="PROSITE" id="PS50847"/>
    </source>
</evidence>
<organism evidence="9 10">
    <name type="scientific">Streptococcus equi subsp. ruminatorum CECT 5772</name>
    <dbReference type="NCBI Taxonomy" id="1051981"/>
    <lineage>
        <taxon>Bacteria</taxon>
        <taxon>Bacillati</taxon>
        <taxon>Bacillota</taxon>
        <taxon>Bacilli</taxon>
        <taxon>Lactobacillales</taxon>
        <taxon>Streptococcaceae</taxon>
        <taxon>Streptococcus</taxon>
    </lineage>
</organism>
<keyword evidence="5" id="KW-0572">Peptidoglycan-anchor</keyword>
<evidence type="ECO:0000256" key="3">
    <source>
        <dbReference type="ARBA" id="ARBA00022729"/>
    </source>
</evidence>
<proteinExistence type="predicted"/>
<dbReference type="NCBIfam" id="TIGR01167">
    <property type="entry name" value="LPXTG_anchor"/>
    <property type="match status" value="1"/>
</dbReference>
<evidence type="ECO:0000313" key="10">
    <source>
        <dbReference type="Proteomes" id="UP000028704"/>
    </source>
</evidence>
<reference evidence="9 10" key="1">
    <citation type="journal article" date="2014" name="Int. J. Syst. Evol. Microbiol.">
        <title>Phylogenomics and the dynamic genome evolution of the genus Streptococcus.</title>
        <authorList>
            <consortium name="The Broad Institute Genome Sequencing Platform"/>
            <person name="Richards V.P."/>
            <person name="Palmer S.R."/>
            <person name="Pavinski Bitar P.D."/>
            <person name="Qin X."/>
            <person name="Weinstock G.M."/>
            <person name="Highlander S.K."/>
            <person name="Town C.D."/>
            <person name="Burne R.A."/>
            <person name="Stanhope M.J."/>
        </authorList>
    </citation>
    <scope>NUCLEOTIDE SEQUENCE [LARGE SCALE GENOMIC DNA]</scope>
    <source>
        <strain evidence="9 10">CECT 5772</strain>
    </source>
</reference>
<protein>
    <submittedName>
        <fullName evidence="9">Cell surface-anchored protein</fullName>
    </submittedName>
</protein>
<feature type="region of interest" description="Disordered" evidence="6">
    <location>
        <begin position="239"/>
        <end position="273"/>
    </location>
</feature>
<gene>
    <name evidence="9" type="ORF">CECT5772_05668</name>
</gene>
<keyword evidence="4" id="KW-0677">Repeat</keyword>
<feature type="compositionally biased region" description="Basic and acidic residues" evidence="6">
    <location>
        <begin position="239"/>
        <end position="249"/>
    </location>
</feature>
<sequence length="299" mass="33814">MSIIKGERNEQKKSAKRRRKNLITKLAMTSALTLGVGAAATLAGQTEVRAEVLTLNMKDKAKVEEFANKLKDYAKQKKSGQITLQELSLILDGYRNIREQIEQDLATTEKTKNFYGEQLILTDKLYQSEKEKKEKLEAELQLSQQKIHDLDEKHQKEKLELQAQLEASNQKIKELEMAKSTAEAEINRLTAEKNGLQEKLNNQEKLNAELQAKLAKQEELNAKLQKEIDELMAQIEKLKHCQDTPKPEQPKSMTKPGAKKPEQSLPSTGDIRNPFFTPAAIAIMIAAGTIAIPKRKKED</sequence>
<keyword evidence="1" id="KW-0134">Cell wall</keyword>
<dbReference type="Proteomes" id="UP000028704">
    <property type="component" value="Unassembled WGS sequence"/>
</dbReference>
<dbReference type="PRINTS" id="PR00015">
    <property type="entry name" value="GPOSANCHOR"/>
</dbReference>
<dbReference type="InterPro" id="IPR019931">
    <property type="entry name" value="LPXTG_anchor"/>
</dbReference>
<feature type="transmembrane region" description="Helical" evidence="7">
    <location>
        <begin position="275"/>
        <end position="293"/>
    </location>
</feature>
<evidence type="ECO:0000256" key="5">
    <source>
        <dbReference type="ARBA" id="ARBA00023088"/>
    </source>
</evidence>
<name>A0A922NUD2_9STRE</name>
<dbReference type="EMBL" id="AWEX01000051">
    <property type="protein sequence ID" value="KED04381.1"/>
    <property type="molecule type" value="Genomic_DNA"/>
</dbReference>
<dbReference type="Pfam" id="PF00746">
    <property type="entry name" value="Gram_pos_anchor"/>
    <property type="match status" value="1"/>
</dbReference>
<keyword evidence="7" id="KW-1133">Transmembrane helix</keyword>
<keyword evidence="2" id="KW-0964">Secreted</keyword>
<evidence type="ECO:0000256" key="7">
    <source>
        <dbReference type="SAM" id="Phobius"/>
    </source>
</evidence>
<evidence type="ECO:0000256" key="1">
    <source>
        <dbReference type="ARBA" id="ARBA00022512"/>
    </source>
</evidence>
<accession>A0A922NUD2</accession>
<keyword evidence="7" id="KW-0472">Membrane</keyword>
<evidence type="ECO:0000256" key="6">
    <source>
        <dbReference type="SAM" id="MobiDB-lite"/>
    </source>
</evidence>
<comment type="caution">
    <text evidence="9">The sequence shown here is derived from an EMBL/GenBank/DDBJ whole genome shotgun (WGS) entry which is preliminary data.</text>
</comment>
<feature type="domain" description="Gram-positive cocci surface proteins LPxTG" evidence="8">
    <location>
        <begin position="265"/>
        <end position="299"/>
    </location>
</feature>
<evidence type="ECO:0000256" key="2">
    <source>
        <dbReference type="ARBA" id="ARBA00022525"/>
    </source>
</evidence>